<dbReference type="VEuPathDB" id="TrichDB:TVAG_071820"/>
<dbReference type="InParanoid" id="A2D885"/>
<evidence type="ECO:0000256" key="1">
    <source>
        <dbReference type="ARBA" id="ARBA00022737"/>
    </source>
</evidence>
<reference evidence="4" key="1">
    <citation type="submission" date="2006-10" db="EMBL/GenBank/DDBJ databases">
        <authorList>
            <person name="Amadeo P."/>
            <person name="Zhao Q."/>
            <person name="Wortman J."/>
            <person name="Fraser-Liggett C."/>
            <person name="Carlton J."/>
        </authorList>
    </citation>
    <scope>NUCLEOTIDE SEQUENCE</scope>
    <source>
        <strain evidence="4">G3</strain>
    </source>
</reference>
<dbReference type="InterPro" id="IPR036770">
    <property type="entry name" value="Ankyrin_rpt-contain_sf"/>
</dbReference>
<dbReference type="PANTHER" id="PTHR24198:SF165">
    <property type="entry name" value="ANKYRIN REPEAT-CONTAINING PROTEIN-RELATED"/>
    <property type="match status" value="1"/>
</dbReference>
<sequence>MARLSDLLQLQDYITEVNKDNSSKLTLWMLSLNFSEDEQLFLAEEIAFIGKIRPNSLDLYASLIFNLSTSGKFPFLMQFIVNNLLITQQYIFLRKLLICGALTFDQISNKIPQEYSLIFAPEFNLLDNYSEYESDFEMGFPFDSLGFAIKYDHVDNMISLIKDSNINQLNVEWSIFEPIQLNKPLVPLAVAALFGAEKCFDKLLKLNAKITDTVDECAIIGGNYSIIEKINAISHLNPTIIDLILQYRRGRLIDQLGQLTLCQCIKNRCYSAATLAFSLNENAINELDEEGLAPLHYAAKINCIGLVRFLITNECQINIKTKLNQTAMHFSCRNSNKTIISLLISNGASIIMQDNDGDTPLHILSKSNNVNLVKFICENYENKGELKAAAEMNNKLGLSPLNIAKENKNFELFGILSML</sequence>
<evidence type="ECO:0000313" key="5">
    <source>
        <dbReference type="Proteomes" id="UP000001542"/>
    </source>
</evidence>
<dbReference type="InterPro" id="IPR002110">
    <property type="entry name" value="Ankyrin_rpt"/>
</dbReference>
<accession>A2D885</accession>
<keyword evidence="1" id="KW-0677">Repeat</keyword>
<dbReference type="SMART" id="SM00248">
    <property type="entry name" value="ANK"/>
    <property type="match status" value="4"/>
</dbReference>
<dbReference type="SUPFAM" id="SSF48403">
    <property type="entry name" value="Ankyrin repeat"/>
    <property type="match status" value="1"/>
</dbReference>
<dbReference type="PROSITE" id="PS50088">
    <property type="entry name" value="ANK_REPEAT"/>
    <property type="match status" value="2"/>
</dbReference>
<dbReference type="Pfam" id="PF12796">
    <property type="entry name" value="Ank_2"/>
    <property type="match status" value="1"/>
</dbReference>
<keyword evidence="2 3" id="KW-0040">ANK repeat</keyword>
<dbReference type="RefSeq" id="XP_001584504.1">
    <property type="nucleotide sequence ID" value="XM_001584454.1"/>
</dbReference>
<dbReference type="Gene3D" id="1.25.40.20">
    <property type="entry name" value="Ankyrin repeat-containing domain"/>
    <property type="match status" value="1"/>
</dbReference>
<dbReference type="AlphaFoldDB" id="A2D885"/>
<dbReference type="SMR" id="A2D885"/>
<dbReference type="STRING" id="5722.A2D885"/>
<evidence type="ECO:0000256" key="3">
    <source>
        <dbReference type="PROSITE-ProRule" id="PRU00023"/>
    </source>
</evidence>
<keyword evidence="5" id="KW-1185">Reference proteome</keyword>
<proteinExistence type="predicted"/>
<dbReference type="PANTHER" id="PTHR24198">
    <property type="entry name" value="ANKYRIN REPEAT AND PROTEIN KINASE DOMAIN-CONTAINING PROTEIN"/>
    <property type="match status" value="1"/>
</dbReference>
<dbReference type="Proteomes" id="UP000001542">
    <property type="component" value="Unassembled WGS sequence"/>
</dbReference>
<evidence type="ECO:0000313" key="4">
    <source>
        <dbReference type="EMBL" id="EAY23518.1"/>
    </source>
</evidence>
<organism evidence="4 5">
    <name type="scientific">Trichomonas vaginalis (strain ATCC PRA-98 / G3)</name>
    <dbReference type="NCBI Taxonomy" id="412133"/>
    <lineage>
        <taxon>Eukaryota</taxon>
        <taxon>Metamonada</taxon>
        <taxon>Parabasalia</taxon>
        <taxon>Trichomonadida</taxon>
        <taxon>Trichomonadidae</taxon>
        <taxon>Trichomonas</taxon>
    </lineage>
</organism>
<feature type="repeat" description="ANK" evidence="3">
    <location>
        <begin position="323"/>
        <end position="355"/>
    </location>
</feature>
<dbReference type="KEGG" id="tva:5469082"/>
<reference evidence="4" key="2">
    <citation type="journal article" date="2007" name="Science">
        <title>Draft genome sequence of the sexually transmitted pathogen Trichomonas vaginalis.</title>
        <authorList>
            <person name="Carlton J.M."/>
            <person name="Hirt R.P."/>
            <person name="Silva J.C."/>
            <person name="Delcher A.L."/>
            <person name="Schatz M."/>
            <person name="Zhao Q."/>
            <person name="Wortman J.R."/>
            <person name="Bidwell S.L."/>
            <person name="Alsmark U.C.M."/>
            <person name="Besteiro S."/>
            <person name="Sicheritz-Ponten T."/>
            <person name="Noel C.J."/>
            <person name="Dacks J.B."/>
            <person name="Foster P.G."/>
            <person name="Simillion C."/>
            <person name="Van de Peer Y."/>
            <person name="Miranda-Saavedra D."/>
            <person name="Barton G.J."/>
            <person name="Westrop G.D."/>
            <person name="Mueller S."/>
            <person name="Dessi D."/>
            <person name="Fiori P.L."/>
            <person name="Ren Q."/>
            <person name="Paulsen I."/>
            <person name="Zhang H."/>
            <person name="Bastida-Corcuera F.D."/>
            <person name="Simoes-Barbosa A."/>
            <person name="Brown M.T."/>
            <person name="Hayes R.D."/>
            <person name="Mukherjee M."/>
            <person name="Okumura C.Y."/>
            <person name="Schneider R."/>
            <person name="Smith A.J."/>
            <person name="Vanacova S."/>
            <person name="Villalvazo M."/>
            <person name="Haas B.J."/>
            <person name="Pertea M."/>
            <person name="Feldblyum T.V."/>
            <person name="Utterback T.R."/>
            <person name="Shu C.L."/>
            <person name="Osoegawa K."/>
            <person name="de Jong P.J."/>
            <person name="Hrdy I."/>
            <person name="Horvathova L."/>
            <person name="Zubacova Z."/>
            <person name="Dolezal P."/>
            <person name="Malik S.B."/>
            <person name="Logsdon J.M. Jr."/>
            <person name="Henze K."/>
            <person name="Gupta A."/>
            <person name="Wang C.C."/>
            <person name="Dunne R.L."/>
            <person name="Upcroft J.A."/>
            <person name="Upcroft P."/>
            <person name="White O."/>
            <person name="Salzberg S.L."/>
            <person name="Tang P."/>
            <person name="Chiu C.-H."/>
            <person name="Lee Y.-S."/>
            <person name="Embley T.M."/>
            <person name="Coombs G.H."/>
            <person name="Mottram J.C."/>
            <person name="Tachezy J."/>
            <person name="Fraser-Liggett C.M."/>
            <person name="Johnson P.J."/>
        </authorList>
    </citation>
    <scope>NUCLEOTIDE SEQUENCE [LARGE SCALE GENOMIC DNA]</scope>
    <source>
        <strain evidence="4">G3</strain>
    </source>
</reference>
<evidence type="ECO:0000256" key="2">
    <source>
        <dbReference type="ARBA" id="ARBA00023043"/>
    </source>
</evidence>
<dbReference type="EMBL" id="DS113178">
    <property type="protein sequence ID" value="EAY23518.1"/>
    <property type="molecule type" value="Genomic_DNA"/>
</dbReference>
<gene>
    <name evidence="4" type="ORF">TVAG_071820</name>
</gene>
<dbReference type="OrthoDB" id="10254927at2759"/>
<dbReference type="eggNOG" id="KOG4177">
    <property type="taxonomic scope" value="Eukaryota"/>
</dbReference>
<name>A2D885_TRIV3</name>
<dbReference type="PROSITE" id="PS50297">
    <property type="entry name" value="ANK_REP_REGION"/>
    <property type="match status" value="2"/>
</dbReference>
<dbReference type="VEuPathDB" id="TrichDB:TVAGG3_1046930"/>
<protein>
    <submittedName>
        <fullName evidence="4">Uncharacterized protein</fullName>
    </submittedName>
</protein>
<feature type="repeat" description="ANK" evidence="3">
    <location>
        <begin position="290"/>
        <end position="322"/>
    </location>
</feature>